<feature type="transmembrane region" description="Helical" evidence="5">
    <location>
        <begin position="495"/>
        <end position="516"/>
    </location>
</feature>
<evidence type="ECO:0000256" key="1">
    <source>
        <dbReference type="ARBA" id="ARBA00022574"/>
    </source>
</evidence>
<feature type="region of interest" description="Disordered" evidence="4">
    <location>
        <begin position="71"/>
        <end position="93"/>
    </location>
</feature>
<dbReference type="Gene3D" id="2.130.10.10">
    <property type="entry name" value="YVTN repeat-like/Quinoprotein amine dehydrogenase"/>
    <property type="match status" value="1"/>
</dbReference>
<dbReference type="GO" id="GO:0016593">
    <property type="term" value="C:Cdc73/Paf1 complex"/>
    <property type="evidence" value="ECO:0000318"/>
    <property type="project" value="GO_Central"/>
</dbReference>
<evidence type="ECO:0000256" key="3">
    <source>
        <dbReference type="PROSITE-ProRule" id="PRU00221"/>
    </source>
</evidence>
<reference evidence="6 7" key="1">
    <citation type="journal article" date="2004" name="Science">
        <title>The genome of the diatom Thalassiosira pseudonana: ecology, evolution, and metabolism.</title>
        <authorList>
            <person name="Armbrust E.V."/>
            <person name="Berges J.A."/>
            <person name="Bowler C."/>
            <person name="Green B.R."/>
            <person name="Martinez D."/>
            <person name="Putnam N.H."/>
            <person name="Zhou S."/>
            <person name="Allen A.E."/>
            <person name="Apt K.E."/>
            <person name="Bechner M."/>
            <person name="Brzezinski M.A."/>
            <person name="Chaal B.K."/>
            <person name="Chiovitti A."/>
            <person name="Davis A.K."/>
            <person name="Demarest M.S."/>
            <person name="Detter J.C."/>
            <person name="Glavina T."/>
            <person name="Goodstein D."/>
            <person name="Hadi M.Z."/>
            <person name="Hellsten U."/>
            <person name="Hildebrand M."/>
            <person name="Jenkins B.D."/>
            <person name="Jurka J."/>
            <person name="Kapitonov V.V."/>
            <person name="Kroger N."/>
            <person name="Lau W.W."/>
            <person name="Lane T.W."/>
            <person name="Larimer F.W."/>
            <person name="Lippmeier J.C."/>
            <person name="Lucas S."/>
            <person name="Medina M."/>
            <person name="Montsant A."/>
            <person name="Obornik M."/>
            <person name="Parker M.S."/>
            <person name="Palenik B."/>
            <person name="Pazour G.J."/>
            <person name="Richardson P.M."/>
            <person name="Rynearson T.A."/>
            <person name="Saito M.A."/>
            <person name="Schwartz D.C."/>
            <person name="Thamatrakoln K."/>
            <person name="Valentin K."/>
            <person name="Vardi A."/>
            <person name="Wilkerson F.P."/>
            <person name="Rokhsar D.S."/>
        </authorList>
    </citation>
    <scope>NUCLEOTIDE SEQUENCE [LARGE SCALE GENOMIC DNA]</scope>
    <source>
        <strain evidence="6 7">CCMP1335</strain>
    </source>
</reference>
<dbReference type="Proteomes" id="UP000001449">
    <property type="component" value="Chromosome 22"/>
</dbReference>
<keyword evidence="5" id="KW-1133">Transmembrane helix</keyword>
<name>B8CFV5_THAPS</name>
<dbReference type="PaxDb" id="35128-Thaps25773"/>
<organism evidence="6 7">
    <name type="scientific">Thalassiosira pseudonana</name>
    <name type="common">Marine diatom</name>
    <name type="synonym">Cyclotella nana</name>
    <dbReference type="NCBI Taxonomy" id="35128"/>
    <lineage>
        <taxon>Eukaryota</taxon>
        <taxon>Sar</taxon>
        <taxon>Stramenopiles</taxon>
        <taxon>Ochrophyta</taxon>
        <taxon>Bacillariophyta</taxon>
        <taxon>Coscinodiscophyceae</taxon>
        <taxon>Thalassiosirophycidae</taxon>
        <taxon>Thalassiosirales</taxon>
        <taxon>Thalassiosiraceae</taxon>
        <taxon>Thalassiosira</taxon>
    </lineage>
</organism>
<dbReference type="PANTHER" id="PTHR44090">
    <property type="entry name" value="WD REPEAT-CONTAINING PROTEIN 61"/>
    <property type="match status" value="1"/>
</dbReference>
<sequence length="562" mass="59082">MAPPKIRPPCHVDALSFPVFGLTWYGTPSSGATSNKKNAGVSAIAYCGGGGSSKTGVFNKIMMRVTVDNVASSDDDDNASNEEGGGGGGGSTTRSIEISTGEALCFGIHAFRPHDDALGMVRLLACVGDEVLVYGIPLFEEDVIGGGGDANDNSGQDGKKGDSNNSNNGGGAILLGKINVGKGYGANVATYTPIHKQGRLLHSVAIGCENGIVVLYHLEENATTLQFHKVAECHGHTKAICAVNFHPRGMQVLSSAKDGTARVFCTESGVELGVMTCEVHDPNGPPPLKIDANAAAGKTKDPRMMKRPPQILVRGCAYGDLEGKTIYTIASGKRGAAYLTKWRTLVPLNSAPPNTAGGGGGPASATNPTTANMSFRQEYRVQCSPVPISATALSSDGTLLALGSVEGSVLLYNLEKQSVMKQFEGHDLPVTCLAARPIPNVLMLPGELEGGVNFDAVSASADNRLGKWTLQKKSRIKPVSSRGGGSSRQMSALELYLWSIFRIPLLILLGLLIVALRDVYDICGEEVGLNALLMDMNAAGHCIYREVLWAESNRPGVQFVPE</sequence>
<keyword evidence="2" id="KW-0677">Repeat</keyword>
<reference evidence="6 7" key="2">
    <citation type="journal article" date="2008" name="Nature">
        <title>The Phaeodactylum genome reveals the evolutionary history of diatom genomes.</title>
        <authorList>
            <person name="Bowler C."/>
            <person name="Allen A.E."/>
            <person name="Badger J.H."/>
            <person name="Grimwood J."/>
            <person name="Jabbari K."/>
            <person name="Kuo A."/>
            <person name="Maheswari U."/>
            <person name="Martens C."/>
            <person name="Maumus F."/>
            <person name="Otillar R.P."/>
            <person name="Rayko E."/>
            <person name="Salamov A."/>
            <person name="Vandepoele K."/>
            <person name="Beszteri B."/>
            <person name="Gruber A."/>
            <person name="Heijde M."/>
            <person name="Katinka M."/>
            <person name="Mock T."/>
            <person name="Valentin K."/>
            <person name="Verret F."/>
            <person name="Berges J.A."/>
            <person name="Brownlee C."/>
            <person name="Cadoret J.P."/>
            <person name="Chiovitti A."/>
            <person name="Choi C.J."/>
            <person name="Coesel S."/>
            <person name="De Martino A."/>
            <person name="Detter J.C."/>
            <person name="Durkin C."/>
            <person name="Falciatore A."/>
            <person name="Fournet J."/>
            <person name="Haruta M."/>
            <person name="Huysman M.J."/>
            <person name="Jenkins B.D."/>
            <person name="Jiroutova K."/>
            <person name="Jorgensen R.E."/>
            <person name="Joubert Y."/>
            <person name="Kaplan A."/>
            <person name="Kroger N."/>
            <person name="Kroth P.G."/>
            <person name="La Roche J."/>
            <person name="Lindquist E."/>
            <person name="Lommer M."/>
            <person name="Martin-Jezequel V."/>
            <person name="Lopez P.J."/>
            <person name="Lucas S."/>
            <person name="Mangogna M."/>
            <person name="McGinnis K."/>
            <person name="Medlin L.K."/>
            <person name="Montsant A."/>
            <person name="Oudot-Le Secq M.P."/>
            <person name="Napoli C."/>
            <person name="Obornik M."/>
            <person name="Parker M.S."/>
            <person name="Petit J.L."/>
            <person name="Porcel B.M."/>
            <person name="Poulsen N."/>
            <person name="Robison M."/>
            <person name="Rychlewski L."/>
            <person name="Rynearson T.A."/>
            <person name="Schmutz J."/>
            <person name="Shapiro H."/>
            <person name="Siaut M."/>
            <person name="Stanley M."/>
            <person name="Sussman M.R."/>
            <person name="Taylor A.R."/>
            <person name="Vardi A."/>
            <person name="von Dassow P."/>
            <person name="Vyverman W."/>
            <person name="Willis A."/>
            <person name="Wyrwicz L.S."/>
            <person name="Rokhsar D.S."/>
            <person name="Weissenbach J."/>
            <person name="Armbrust E.V."/>
            <person name="Green B.R."/>
            <person name="Van de Peer Y."/>
            <person name="Grigoriev I.V."/>
        </authorList>
    </citation>
    <scope>NUCLEOTIDE SEQUENCE [LARGE SCALE GENOMIC DNA]</scope>
    <source>
        <strain evidence="6 7">CCMP1335</strain>
    </source>
</reference>
<dbReference type="OMA" id="KAICAVN"/>
<dbReference type="Pfam" id="PF00400">
    <property type="entry name" value="WD40"/>
    <property type="match status" value="1"/>
</dbReference>
<keyword evidence="1 3" id="KW-0853">WD repeat</keyword>
<dbReference type="GeneID" id="7449412"/>
<feature type="region of interest" description="Disordered" evidence="4">
    <location>
        <begin position="147"/>
        <end position="166"/>
    </location>
</feature>
<gene>
    <name evidence="6" type="ORF">THAPSDRAFT_25773</name>
</gene>
<dbReference type="SMART" id="SM00320">
    <property type="entry name" value="WD40"/>
    <property type="match status" value="3"/>
</dbReference>
<dbReference type="EMBL" id="CM000653">
    <property type="protein sequence ID" value="EED87863.1"/>
    <property type="molecule type" value="Genomic_DNA"/>
</dbReference>
<dbReference type="KEGG" id="tps:THAPSDRAFT_25773"/>
<accession>B8CFV5</accession>
<evidence type="ECO:0000256" key="4">
    <source>
        <dbReference type="SAM" id="MobiDB-lite"/>
    </source>
</evidence>
<evidence type="ECO:0000313" key="7">
    <source>
        <dbReference type="Proteomes" id="UP000001449"/>
    </source>
</evidence>
<evidence type="ECO:0000256" key="5">
    <source>
        <dbReference type="SAM" id="Phobius"/>
    </source>
</evidence>
<feature type="repeat" description="WD" evidence="3">
    <location>
        <begin position="233"/>
        <end position="264"/>
    </location>
</feature>
<dbReference type="InterPro" id="IPR051510">
    <property type="entry name" value="SKI8"/>
</dbReference>
<feature type="region of interest" description="Disordered" evidence="4">
    <location>
        <begin position="350"/>
        <end position="370"/>
    </location>
</feature>
<dbReference type="eggNOG" id="ENOG502QYD2">
    <property type="taxonomic scope" value="Eukaryota"/>
</dbReference>
<dbReference type="InParanoid" id="B8CFV5"/>
<dbReference type="PANTHER" id="PTHR44090:SF1">
    <property type="entry name" value="SUPERKILLER COMPLEX PROTEIN 8"/>
    <property type="match status" value="1"/>
</dbReference>
<evidence type="ECO:0000256" key="2">
    <source>
        <dbReference type="ARBA" id="ARBA00022737"/>
    </source>
</evidence>
<dbReference type="PROSITE" id="PS50082">
    <property type="entry name" value="WD_REPEATS_2"/>
    <property type="match status" value="1"/>
</dbReference>
<dbReference type="SUPFAM" id="SSF50978">
    <property type="entry name" value="WD40 repeat-like"/>
    <property type="match status" value="1"/>
</dbReference>
<evidence type="ECO:0000313" key="6">
    <source>
        <dbReference type="EMBL" id="EED87863.1"/>
    </source>
</evidence>
<keyword evidence="5" id="KW-0472">Membrane</keyword>
<keyword evidence="7" id="KW-1185">Reference proteome</keyword>
<dbReference type="InterPro" id="IPR001680">
    <property type="entry name" value="WD40_rpt"/>
</dbReference>
<dbReference type="RefSeq" id="XP_002295083.1">
    <property type="nucleotide sequence ID" value="XM_002295047.1"/>
</dbReference>
<dbReference type="InterPro" id="IPR015943">
    <property type="entry name" value="WD40/YVTN_repeat-like_dom_sf"/>
</dbReference>
<dbReference type="STRING" id="35128.B8CFV5"/>
<dbReference type="AlphaFoldDB" id="B8CFV5"/>
<protein>
    <submittedName>
        <fullName evidence="6">Uncharacterized protein</fullName>
    </submittedName>
</protein>
<keyword evidence="5" id="KW-0812">Transmembrane</keyword>
<dbReference type="HOGENOM" id="CLU_580720_0_0_1"/>
<dbReference type="InterPro" id="IPR036322">
    <property type="entry name" value="WD40_repeat_dom_sf"/>
</dbReference>
<proteinExistence type="predicted"/>